<proteinExistence type="predicted"/>
<evidence type="ECO:0000313" key="2">
    <source>
        <dbReference type="EMBL" id="SDL65895.1"/>
    </source>
</evidence>
<dbReference type="STRING" id="380244.SAMN05216298_4671"/>
<protein>
    <submittedName>
        <fullName evidence="2">Uncharacterized protein</fullName>
    </submittedName>
</protein>
<sequence length="52" mass="5961">MARKQVRVTVTGQPRKRIDARQIAQILLEHAAERKDSGSSDNDRKDQDADER</sequence>
<evidence type="ECO:0000256" key="1">
    <source>
        <dbReference type="SAM" id="MobiDB-lite"/>
    </source>
</evidence>
<evidence type="ECO:0000313" key="3">
    <source>
        <dbReference type="Proteomes" id="UP000198662"/>
    </source>
</evidence>
<reference evidence="3" key="1">
    <citation type="submission" date="2016-10" db="EMBL/GenBank/DDBJ databases">
        <authorList>
            <person name="Varghese N."/>
            <person name="Submissions S."/>
        </authorList>
    </citation>
    <scope>NUCLEOTIDE SEQUENCE [LARGE SCALE GENOMIC DNA]</scope>
    <source>
        <strain evidence="3">CGMCC 4.3147</strain>
    </source>
</reference>
<organism evidence="2 3">
    <name type="scientific">Glycomyces sambucus</name>
    <dbReference type="NCBI Taxonomy" id="380244"/>
    <lineage>
        <taxon>Bacteria</taxon>
        <taxon>Bacillati</taxon>
        <taxon>Actinomycetota</taxon>
        <taxon>Actinomycetes</taxon>
        <taxon>Glycomycetales</taxon>
        <taxon>Glycomycetaceae</taxon>
        <taxon>Glycomyces</taxon>
    </lineage>
</organism>
<name>A0A1G9LWX2_9ACTN</name>
<keyword evidence="3" id="KW-1185">Reference proteome</keyword>
<feature type="region of interest" description="Disordered" evidence="1">
    <location>
        <begin position="30"/>
        <end position="52"/>
    </location>
</feature>
<dbReference type="Proteomes" id="UP000198662">
    <property type="component" value="Unassembled WGS sequence"/>
</dbReference>
<dbReference type="RefSeq" id="WP_245712368.1">
    <property type="nucleotide sequence ID" value="NZ_FNGF01000008.1"/>
</dbReference>
<dbReference type="AlphaFoldDB" id="A0A1G9LWX2"/>
<accession>A0A1G9LWX2</accession>
<gene>
    <name evidence="2" type="ORF">SAMN05216298_4671</name>
</gene>
<dbReference type="EMBL" id="FNGF01000008">
    <property type="protein sequence ID" value="SDL65895.1"/>
    <property type="molecule type" value="Genomic_DNA"/>
</dbReference>